<dbReference type="GO" id="GO:0006865">
    <property type="term" value="P:amino acid transport"/>
    <property type="evidence" value="ECO:0007669"/>
    <property type="project" value="UniProtKB-KW"/>
</dbReference>
<dbReference type="PANTHER" id="PTHR30483:SF6">
    <property type="entry name" value="PERIPLASMIC BINDING PROTEIN OF ABC TRANSPORTER FOR NATURAL AMINO ACIDS"/>
    <property type="match status" value="1"/>
</dbReference>
<proteinExistence type="inferred from homology"/>
<keyword evidence="6" id="KW-1185">Reference proteome</keyword>
<dbReference type="AlphaFoldDB" id="A0A0C2YXS0"/>
<dbReference type="OrthoDB" id="5341635at2"/>
<feature type="domain" description="Leucine-binding protein" evidence="4">
    <location>
        <begin position="47"/>
        <end position="345"/>
    </location>
</feature>
<dbReference type="PANTHER" id="PTHR30483">
    <property type="entry name" value="LEUCINE-SPECIFIC-BINDING PROTEIN"/>
    <property type="match status" value="1"/>
</dbReference>
<gene>
    <name evidence="5" type="ORF">CCC_04006</name>
</gene>
<dbReference type="InterPro" id="IPR028082">
    <property type="entry name" value="Peripla_BP_I"/>
</dbReference>
<dbReference type="NCBIfam" id="TIGR03863">
    <property type="entry name" value="PQQ_ABC_bind"/>
    <property type="match status" value="1"/>
</dbReference>
<dbReference type="STRING" id="272627.CCC_04006"/>
<keyword evidence="3" id="KW-0813">Transport</keyword>
<dbReference type="InterPro" id="IPR028081">
    <property type="entry name" value="Leu-bd"/>
</dbReference>
<dbReference type="InterPro" id="IPR051010">
    <property type="entry name" value="BCAA_transport"/>
</dbReference>
<dbReference type="EMBL" id="JXSL01000023">
    <property type="protein sequence ID" value="KIL99490.1"/>
    <property type="molecule type" value="Genomic_DNA"/>
</dbReference>
<dbReference type="CDD" id="cd06268">
    <property type="entry name" value="PBP1_ABC_transporter_LIVBP-like"/>
    <property type="match status" value="1"/>
</dbReference>
<accession>A0A0C2YXS0</accession>
<keyword evidence="3" id="KW-0029">Amino-acid transport</keyword>
<dbReference type="Proteomes" id="UP000031971">
    <property type="component" value="Unassembled WGS sequence"/>
</dbReference>
<comment type="caution">
    <text evidence="5">The sequence shown here is derived from an EMBL/GenBank/DDBJ whole genome shotgun (WGS) entry which is preliminary data.</text>
</comment>
<protein>
    <recommendedName>
        <fullName evidence="4">Leucine-binding protein domain-containing protein</fullName>
    </recommendedName>
</protein>
<name>A0A0C2YXS0_PARME</name>
<dbReference type="Pfam" id="PF13458">
    <property type="entry name" value="Peripla_BP_6"/>
    <property type="match status" value="1"/>
</dbReference>
<sequence length="382" mass="41185">MGLALAILMVTTAAEAAEIGLGWLGLRPVSDRPVTVLDGPPPADLGLAGLRQAIADNNAGGRFLGQSYRLDAITLTNEAEAEPALVRLAQSGIRFVVTDLPAPLLSTLAALPAAAGLVFLNSGAEDDSLREGQCRRNLLHTIPSRAMQADALAQLLVRRNWKKWALLVGPAPEDGLRAAALRRAARKFGARIVAEKPWTFTRDAQRNAEGEVAALTRDWSYDVLMVADETGEFGDTAMFNTFDPRPVAGTQGLGASAWHPAHDQWGANQLQNRFRAQNHRAMTELDFAAWTAGRAIGEAAMRARATDPERIEATLRAENFALAVYKGRTASFRPWDGQLRQPMLVGWARAVVAAAPQEGLLHPITDLDTLGTDKGENLCVLH</sequence>
<evidence type="ECO:0000313" key="6">
    <source>
        <dbReference type="Proteomes" id="UP000031971"/>
    </source>
</evidence>
<dbReference type="Gene3D" id="3.40.50.2300">
    <property type="match status" value="3"/>
</dbReference>
<evidence type="ECO:0000256" key="1">
    <source>
        <dbReference type="ARBA" id="ARBA00010062"/>
    </source>
</evidence>
<comment type="similarity">
    <text evidence="1">Belongs to the leucine-binding protein family.</text>
</comment>
<dbReference type="InterPro" id="IPR022478">
    <property type="entry name" value="ABC_transptr_sub-bd_PQQ"/>
</dbReference>
<evidence type="ECO:0000259" key="4">
    <source>
        <dbReference type="Pfam" id="PF13458"/>
    </source>
</evidence>
<evidence type="ECO:0000256" key="2">
    <source>
        <dbReference type="ARBA" id="ARBA00022729"/>
    </source>
</evidence>
<reference evidence="5 6" key="1">
    <citation type="submission" date="2015-01" db="EMBL/GenBank/DDBJ databases">
        <title>Genome Sequence of Magnetospirillum magnetotacticum Strain MS-1.</title>
        <authorList>
            <person name="Marinov G.K."/>
            <person name="Smalley M.D."/>
            <person name="DeSalvo G."/>
        </authorList>
    </citation>
    <scope>NUCLEOTIDE SEQUENCE [LARGE SCALE GENOMIC DNA]</scope>
    <source>
        <strain evidence="5 6">MS-1</strain>
    </source>
</reference>
<organism evidence="5 6">
    <name type="scientific">Paramagnetospirillum magnetotacticum MS-1</name>
    <dbReference type="NCBI Taxonomy" id="272627"/>
    <lineage>
        <taxon>Bacteria</taxon>
        <taxon>Pseudomonadati</taxon>
        <taxon>Pseudomonadota</taxon>
        <taxon>Alphaproteobacteria</taxon>
        <taxon>Rhodospirillales</taxon>
        <taxon>Magnetospirillaceae</taxon>
        <taxon>Paramagnetospirillum</taxon>
    </lineage>
</organism>
<evidence type="ECO:0000256" key="3">
    <source>
        <dbReference type="ARBA" id="ARBA00022970"/>
    </source>
</evidence>
<evidence type="ECO:0000313" key="5">
    <source>
        <dbReference type="EMBL" id="KIL99490.1"/>
    </source>
</evidence>
<keyword evidence="2" id="KW-0732">Signal</keyword>
<dbReference type="SUPFAM" id="SSF53822">
    <property type="entry name" value="Periplasmic binding protein-like I"/>
    <property type="match status" value="1"/>
</dbReference>